<dbReference type="Proteomes" id="UP000010866">
    <property type="component" value="Chromosome"/>
</dbReference>
<dbReference type="RefSeq" id="WP_015324593.1">
    <property type="nucleotide sequence ID" value="NC_019977.1"/>
</dbReference>
<evidence type="ECO:0000313" key="1">
    <source>
        <dbReference type="EMBL" id="AGB49427.1"/>
    </source>
</evidence>
<name>L0KVG9_METHD</name>
<protein>
    <submittedName>
        <fullName evidence="1">Uncharacterized protein</fullName>
    </submittedName>
</protein>
<dbReference type="KEGG" id="mhz:Metho_1197"/>
<proteinExistence type="predicted"/>
<dbReference type="HOGENOM" id="CLU_2243852_0_0_2"/>
<gene>
    <name evidence="1" type="ordered locus">Metho_1197</name>
</gene>
<dbReference type="EMBL" id="CP003362">
    <property type="protein sequence ID" value="AGB49427.1"/>
    <property type="molecule type" value="Genomic_DNA"/>
</dbReference>
<sequence length="104" mass="11757">MKNENKYTESIVYMEMDKILEGIGIRQLPNPVPPALVERFKRAVLAKVNDNTDTVAMVGRMPEAMAMVVAAALAQRVTRFEYGGYSQVSHVIFDYSEQCPEMRV</sequence>
<keyword evidence="2" id="KW-1185">Reference proteome</keyword>
<dbReference type="AlphaFoldDB" id="L0KVG9"/>
<dbReference type="GeneID" id="14407006"/>
<reference evidence="2" key="1">
    <citation type="submission" date="2012-02" db="EMBL/GenBank/DDBJ databases">
        <title>Complete sequence of chromosome of Methanomethylovorans hollandica DSM 15978.</title>
        <authorList>
            <person name="Lucas S."/>
            <person name="Copeland A."/>
            <person name="Lapidus A."/>
            <person name="Glavina del Rio T."/>
            <person name="Dalin E."/>
            <person name="Tice H."/>
            <person name="Bruce D."/>
            <person name="Goodwin L."/>
            <person name="Pitluck S."/>
            <person name="Peters L."/>
            <person name="Mikhailova N."/>
            <person name="Held B."/>
            <person name="Kyrpides N."/>
            <person name="Mavromatis K."/>
            <person name="Ivanova N."/>
            <person name="Brettin T."/>
            <person name="Detter J.C."/>
            <person name="Han C."/>
            <person name="Larimer F."/>
            <person name="Land M."/>
            <person name="Hauser L."/>
            <person name="Markowitz V."/>
            <person name="Cheng J.-F."/>
            <person name="Hugenholtz P."/>
            <person name="Woyke T."/>
            <person name="Wu D."/>
            <person name="Spring S."/>
            <person name="Schroeder M."/>
            <person name="Brambilla E."/>
            <person name="Klenk H.-P."/>
            <person name="Eisen J.A."/>
        </authorList>
    </citation>
    <scope>NUCLEOTIDE SEQUENCE [LARGE SCALE GENOMIC DNA]</scope>
    <source>
        <strain evidence="2">DSM 15978 / NBRC 107637 / DMS1</strain>
    </source>
</reference>
<organism evidence="1 2">
    <name type="scientific">Methanomethylovorans hollandica (strain DSM 15978 / NBRC 107637 / DMS1)</name>
    <dbReference type="NCBI Taxonomy" id="867904"/>
    <lineage>
        <taxon>Archaea</taxon>
        <taxon>Methanobacteriati</taxon>
        <taxon>Methanobacteriota</taxon>
        <taxon>Stenosarchaea group</taxon>
        <taxon>Methanomicrobia</taxon>
        <taxon>Methanosarcinales</taxon>
        <taxon>Methanosarcinaceae</taxon>
        <taxon>Methanomethylovorans</taxon>
    </lineage>
</organism>
<dbReference type="STRING" id="867904.Metho_1197"/>
<accession>L0KVG9</accession>
<evidence type="ECO:0000313" key="2">
    <source>
        <dbReference type="Proteomes" id="UP000010866"/>
    </source>
</evidence>